<keyword evidence="7 8" id="KW-0472">Membrane</keyword>
<dbReference type="GO" id="GO:0009847">
    <property type="term" value="P:spore germination"/>
    <property type="evidence" value="ECO:0007669"/>
    <property type="project" value="InterPro"/>
</dbReference>
<evidence type="ECO:0000256" key="1">
    <source>
        <dbReference type="ARBA" id="ARBA00004141"/>
    </source>
</evidence>
<evidence type="ECO:0000256" key="5">
    <source>
        <dbReference type="ARBA" id="ARBA00022692"/>
    </source>
</evidence>
<keyword evidence="10" id="KW-1185">Reference proteome</keyword>
<feature type="transmembrane region" description="Helical" evidence="8">
    <location>
        <begin position="116"/>
        <end position="137"/>
    </location>
</feature>
<sequence>MEQERISAAQFKKMVFLYTIGTSVILVSNMLASDAANDAWFAAIVGTVAGLGLVGLYLALVRLVPGKTLVEICFVLLGKWLGLFCAFLLFVYSFVLTTLVMRNLGDFLTASLFPETPIYAIHLVYLLIVLIGVRYGLSNIARTMDIFYPFIFLLFILFALLLMPDVDLKQIQPILRSGAKPIVNAAYSYISFPYLEFILFLMIFSKIENARDGGKAFLNGTFLGGFVLLIITILCITVLGTEMTASNLYASYEMAKTIKIGDFIQRVEAIIAAIWFVTIFCKLLLCFYMTIQSFSQTFHLGEYRPFVFAMGVVLFAISIIVVPDSGYFISFDRYVWTVYALTCGFVIPLLLLVVGFIRRKRNVQESASGGLDNTPDY</sequence>
<feature type="transmembrane region" description="Helical" evidence="8">
    <location>
        <begin position="15"/>
        <end position="33"/>
    </location>
</feature>
<evidence type="ECO:0000313" key="9">
    <source>
        <dbReference type="EMBL" id="TYP78134.1"/>
    </source>
</evidence>
<comment type="subcellular location">
    <subcellularLocation>
        <location evidence="1">Membrane</location>
        <topology evidence="1">Multi-pass membrane protein</topology>
    </subcellularLocation>
</comment>
<dbReference type="GO" id="GO:0016020">
    <property type="term" value="C:membrane"/>
    <property type="evidence" value="ECO:0007669"/>
    <property type="project" value="UniProtKB-SubCell"/>
</dbReference>
<dbReference type="EMBL" id="VNHS01000002">
    <property type="protein sequence ID" value="TYP78134.1"/>
    <property type="molecule type" value="Genomic_DNA"/>
</dbReference>
<evidence type="ECO:0000256" key="4">
    <source>
        <dbReference type="ARBA" id="ARBA00022544"/>
    </source>
</evidence>
<organism evidence="9 10">
    <name type="scientific">Paenibacillus methanolicus</name>
    <dbReference type="NCBI Taxonomy" id="582686"/>
    <lineage>
        <taxon>Bacteria</taxon>
        <taxon>Bacillati</taxon>
        <taxon>Bacillota</taxon>
        <taxon>Bacilli</taxon>
        <taxon>Bacillales</taxon>
        <taxon>Paenibacillaceae</taxon>
        <taxon>Paenibacillus</taxon>
    </lineage>
</organism>
<dbReference type="PANTHER" id="PTHR34975">
    <property type="entry name" value="SPORE GERMINATION PROTEIN A2"/>
    <property type="match status" value="1"/>
</dbReference>
<feature type="transmembrane region" description="Helical" evidence="8">
    <location>
        <begin position="334"/>
        <end position="357"/>
    </location>
</feature>
<keyword evidence="6 8" id="KW-1133">Transmembrane helix</keyword>
<dbReference type="Proteomes" id="UP000323257">
    <property type="component" value="Unassembled WGS sequence"/>
</dbReference>
<dbReference type="Gene3D" id="1.20.1740.10">
    <property type="entry name" value="Amino acid/polyamine transporter I"/>
    <property type="match status" value="1"/>
</dbReference>
<evidence type="ECO:0000256" key="3">
    <source>
        <dbReference type="ARBA" id="ARBA00022448"/>
    </source>
</evidence>
<reference evidence="9 10" key="1">
    <citation type="submission" date="2019-07" db="EMBL/GenBank/DDBJ databases">
        <title>Genomic Encyclopedia of Type Strains, Phase III (KMG-III): the genomes of soil and plant-associated and newly described type strains.</title>
        <authorList>
            <person name="Whitman W."/>
        </authorList>
    </citation>
    <scope>NUCLEOTIDE SEQUENCE [LARGE SCALE GENOMIC DNA]</scope>
    <source>
        <strain evidence="9 10">BL24</strain>
    </source>
</reference>
<feature type="transmembrane region" description="Helical" evidence="8">
    <location>
        <begin position="146"/>
        <end position="166"/>
    </location>
</feature>
<evidence type="ECO:0000256" key="7">
    <source>
        <dbReference type="ARBA" id="ARBA00023136"/>
    </source>
</evidence>
<evidence type="ECO:0000256" key="6">
    <source>
        <dbReference type="ARBA" id="ARBA00022989"/>
    </source>
</evidence>
<comment type="caution">
    <text evidence="9">The sequence shown here is derived from an EMBL/GenBank/DDBJ whole genome shotgun (WGS) entry which is preliminary data.</text>
</comment>
<dbReference type="Pfam" id="PF03845">
    <property type="entry name" value="Spore_permease"/>
    <property type="match status" value="1"/>
</dbReference>
<evidence type="ECO:0000256" key="2">
    <source>
        <dbReference type="ARBA" id="ARBA00007998"/>
    </source>
</evidence>
<comment type="similarity">
    <text evidence="2">Belongs to the amino acid-polyamine-organocation (APC) superfamily. Spore germination protein (SGP) (TC 2.A.3.9) family.</text>
</comment>
<evidence type="ECO:0000256" key="8">
    <source>
        <dbReference type="SAM" id="Phobius"/>
    </source>
</evidence>
<feature type="transmembrane region" description="Helical" evidence="8">
    <location>
        <begin position="39"/>
        <end position="60"/>
    </location>
</feature>
<dbReference type="OrthoDB" id="2078716at2"/>
<evidence type="ECO:0000313" key="10">
    <source>
        <dbReference type="Proteomes" id="UP000323257"/>
    </source>
</evidence>
<feature type="transmembrane region" description="Helical" evidence="8">
    <location>
        <begin position="269"/>
        <end position="291"/>
    </location>
</feature>
<keyword evidence="5 8" id="KW-0812">Transmembrane</keyword>
<protein>
    <submittedName>
        <fullName evidence="9">Spore germination protein KB</fullName>
    </submittedName>
</protein>
<dbReference type="AlphaFoldDB" id="A0A5S5CFH6"/>
<dbReference type="PANTHER" id="PTHR34975:SF2">
    <property type="entry name" value="SPORE GERMINATION PROTEIN A2"/>
    <property type="match status" value="1"/>
</dbReference>
<name>A0A5S5CFH6_9BACL</name>
<feature type="transmembrane region" description="Helical" evidence="8">
    <location>
        <begin position="303"/>
        <end position="322"/>
    </location>
</feature>
<dbReference type="InterPro" id="IPR004761">
    <property type="entry name" value="Spore_GerAB"/>
</dbReference>
<keyword evidence="4" id="KW-0309">Germination</keyword>
<feature type="transmembrane region" description="Helical" evidence="8">
    <location>
        <begin position="72"/>
        <end position="96"/>
    </location>
</feature>
<feature type="transmembrane region" description="Helical" evidence="8">
    <location>
        <begin position="186"/>
        <end position="204"/>
    </location>
</feature>
<keyword evidence="3" id="KW-0813">Transport</keyword>
<dbReference type="NCBIfam" id="TIGR00912">
    <property type="entry name" value="2A0309"/>
    <property type="match status" value="1"/>
</dbReference>
<accession>A0A5S5CFH6</accession>
<gene>
    <name evidence="9" type="ORF">BCM02_102711</name>
</gene>
<dbReference type="RefSeq" id="WP_148928588.1">
    <property type="nucleotide sequence ID" value="NZ_VNHS01000002.1"/>
</dbReference>
<proteinExistence type="inferred from homology"/>
<feature type="transmembrane region" description="Helical" evidence="8">
    <location>
        <begin position="216"/>
        <end position="239"/>
    </location>
</feature>